<dbReference type="PANTHER" id="PTHR30309:SF0">
    <property type="entry name" value="GLYCEROL-3-PHOSPHATE ACYLTRANSFERASE-RELATED"/>
    <property type="match status" value="1"/>
</dbReference>
<dbReference type="SMART" id="SM01207">
    <property type="entry name" value="G3P_acyltransf"/>
    <property type="match status" value="1"/>
</dbReference>
<dbReference type="NCBIfam" id="TIGR00023">
    <property type="entry name" value="glycerol-3-phosphate 1-O-acyltransferase PlsY"/>
    <property type="match status" value="1"/>
</dbReference>
<evidence type="ECO:0000256" key="2">
    <source>
        <dbReference type="ARBA" id="ARBA00022516"/>
    </source>
</evidence>
<dbReference type="EC" id="2.3.1.275" evidence="10"/>
<dbReference type="UniPathway" id="UPA00085"/>
<keyword evidence="5 10" id="KW-1133">Transmembrane helix</keyword>
<comment type="subcellular location">
    <subcellularLocation>
        <location evidence="10">Cell membrane</location>
        <topology evidence="10">Multi-pass membrane protein</topology>
    </subcellularLocation>
</comment>
<feature type="transmembrane region" description="Helical" evidence="10">
    <location>
        <begin position="6"/>
        <end position="23"/>
    </location>
</feature>
<dbReference type="HAMAP" id="MF_01043">
    <property type="entry name" value="PlsY"/>
    <property type="match status" value="1"/>
</dbReference>
<accession>A0A7C2ZF25</accession>
<evidence type="ECO:0000256" key="5">
    <source>
        <dbReference type="ARBA" id="ARBA00022989"/>
    </source>
</evidence>
<evidence type="ECO:0000256" key="6">
    <source>
        <dbReference type="ARBA" id="ARBA00023098"/>
    </source>
</evidence>
<dbReference type="GO" id="GO:0008654">
    <property type="term" value="P:phospholipid biosynthetic process"/>
    <property type="evidence" value="ECO:0007669"/>
    <property type="project" value="UniProtKB-UniRule"/>
</dbReference>
<dbReference type="Pfam" id="PF02660">
    <property type="entry name" value="G3P_acyltransf"/>
    <property type="match status" value="1"/>
</dbReference>
<keyword evidence="9 10" id="KW-1208">Phospholipid metabolism</keyword>
<keyword evidence="7 10" id="KW-0472">Membrane</keyword>
<keyword evidence="11" id="KW-0012">Acyltransferase</keyword>
<dbReference type="GO" id="GO:0005886">
    <property type="term" value="C:plasma membrane"/>
    <property type="evidence" value="ECO:0007669"/>
    <property type="project" value="UniProtKB-SubCell"/>
</dbReference>
<name>A0A7C2ZF25_9AQUI</name>
<evidence type="ECO:0000256" key="9">
    <source>
        <dbReference type="ARBA" id="ARBA00023264"/>
    </source>
</evidence>
<dbReference type="PANTHER" id="PTHR30309">
    <property type="entry name" value="INNER MEMBRANE PROTEIN YGIH"/>
    <property type="match status" value="1"/>
</dbReference>
<gene>
    <name evidence="10 11" type="primary">plsY</name>
    <name evidence="11" type="ORF">ENO47_06355</name>
</gene>
<evidence type="ECO:0000256" key="7">
    <source>
        <dbReference type="ARBA" id="ARBA00023136"/>
    </source>
</evidence>
<dbReference type="AlphaFoldDB" id="A0A7C2ZF25"/>
<dbReference type="EMBL" id="DSFP01000055">
    <property type="protein sequence ID" value="HEW46270.1"/>
    <property type="molecule type" value="Genomic_DNA"/>
</dbReference>
<comment type="function">
    <text evidence="10">Catalyzes the transfer of an acyl group from acyl-phosphate (acyl-PO(4)) to glycerol-3-phosphate (G3P) to form lysophosphatidic acid (LPA). This enzyme utilizes acyl-phosphate as fatty acyl donor, but not acyl-CoA or acyl-ACP.</text>
</comment>
<sequence length="193" mass="21210">MDSLLLVIFAYLYGSVLFGEHIAKYKGVDIRAVGSGNVGATNVGRALGKKYALLVFLLDLSKGLIPMLLARLYYGLDSWTAFFVGLASLLGHMYPIFHGFKGGKGVATGFGVLLGISPLVAILSIALWGLVFKWKGIVSIASLSASAFAIVLLLLSYPFKIFLMALIMFLLILYRHKENIYRLMEGKEYKFKT</sequence>
<feature type="transmembrane region" description="Helical" evidence="10">
    <location>
        <begin position="79"/>
        <end position="97"/>
    </location>
</feature>
<evidence type="ECO:0000256" key="8">
    <source>
        <dbReference type="ARBA" id="ARBA00023209"/>
    </source>
</evidence>
<comment type="caution">
    <text evidence="11">The sequence shown here is derived from an EMBL/GenBank/DDBJ whole genome shotgun (WGS) entry which is preliminary data.</text>
</comment>
<organism evidence="11">
    <name type="scientific">Hydrogenobacter sp</name>
    <dbReference type="NCBI Taxonomy" id="2152829"/>
    <lineage>
        <taxon>Bacteria</taxon>
        <taxon>Pseudomonadati</taxon>
        <taxon>Aquificota</taxon>
        <taxon>Aquificia</taxon>
        <taxon>Aquificales</taxon>
        <taxon>Aquificaceae</taxon>
        <taxon>Hydrogenobacter</taxon>
    </lineage>
</organism>
<feature type="transmembrane region" description="Helical" evidence="10">
    <location>
        <begin position="143"/>
        <end position="174"/>
    </location>
</feature>
<evidence type="ECO:0000313" key="11">
    <source>
        <dbReference type="EMBL" id="HEW46270.1"/>
    </source>
</evidence>
<dbReference type="GO" id="GO:0043772">
    <property type="term" value="F:acyl-phosphate glycerol-3-phosphate acyltransferase activity"/>
    <property type="evidence" value="ECO:0007669"/>
    <property type="project" value="UniProtKB-UniRule"/>
</dbReference>
<keyword evidence="4 10" id="KW-0812">Transmembrane</keyword>
<feature type="transmembrane region" description="Helical" evidence="10">
    <location>
        <begin position="109"/>
        <end position="131"/>
    </location>
</feature>
<evidence type="ECO:0000256" key="1">
    <source>
        <dbReference type="ARBA" id="ARBA00022475"/>
    </source>
</evidence>
<dbReference type="InterPro" id="IPR003811">
    <property type="entry name" value="G3P_acylTferase_PlsY"/>
</dbReference>
<evidence type="ECO:0000256" key="3">
    <source>
        <dbReference type="ARBA" id="ARBA00022679"/>
    </source>
</evidence>
<keyword evidence="3 10" id="KW-0808">Transferase</keyword>
<keyword evidence="1 10" id="KW-1003">Cell membrane</keyword>
<keyword evidence="2 10" id="KW-0444">Lipid biosynthesis</keyword>
<feature type="transmembrane region" description="Helical" evidence="10">
    <location>
        <begin position="51"/>
        <end position="73"/>
    </location>
</feature>
<evidence type="ECO:0000256" key="10">
    <source>
        <dbReference type="HAMAP-Rule" id="MF_01043"/>
    </source>
</evidence>
<comment type="subunit">
    <text evidence="10">Probably interacts with PlsX.</text>
</comment>
<evidence type="ECO:0000256" key="4">
    <source>
        <dbReference type="ARBA" id="ARBA00022692"/>
    </source>
</evidence>
<keyword evidence="6 10" id="KW-0443">Lipid metabolism</keyword>
<comment type="catalytic activity">
    <reaction evidence="10">
        <text>an acyl phosphate + sn-glycerol 3-phosphate = a 1-acyl-sn-glycero-3-phosphate + phosphate</text>
        <dbReference type="Rhea" id="RHEA:34075"/>
        <dbReference type="ChEBI" id="CHEBI:43474"/>
        <dbReference type="ChEBI" id="CHEBI:57597"/>
        <dbReference type="ChEBI" id="CHEBI:57970"/>
        <dbReference type="ChEBI" id="CHEBI:59918"/>
        <dbReference type="EC" id="2.3.1.275"/>
    </reaction>
</comment>
<reference evidence="11" key="1">
    <citation type="journal article" date="2020" name="mSystems">
        <title>Genome- and Community-Level Interaction Insights into Carbon Utilization and Element Cycling Functions of Hydrothermarchaeota in Hydrothermal Sediment.</title>
        <authorList>
            <person name="Zhou Z."/>
            <person name="Liu Y."/>
            <person name="Xu W."/>
            <person name="Pan J."/>
            <person name="Luo Z.H."/>
            <person name="Li M."/>
        </authorList>
    </citation>
    <scope>NUCLEOTIDE SEQUENCE [LARGE SCALE GENOMIC DNA]</scope>
    <source>
        <strain evidence="11">SpSt-132</strain>
    </source>
</reference>
<protein>
    <recommendedName>
        <fullName evidence="10">Glycerol-3-phosphate acyltransferase</fullName>
    </recommendedName>
    <alternativeName>
        <fullName evidence="10">Acyl-PO4 G3P acyltransferase</fullName>
    </alternativeName>
    <alternativeName>
        <fullName evidence="10">Acyl-phosphate--glycerol-3-phosphate acyltransferase</fullName>
    </alternativeName>
    <alternativeName>
        <fullName evidence="10">G3P acyltransferase</fullName>
        <shortName evidence="10">GPAT</shortName>
        <ecNumber evidence="10">2.3.1.275</ecNumber>
    </alternativeName>
    <alternativeName>
        <fullName evidence="10">Lysophosphatidic acid synthase</fullName>
        <shortName evidence="10">LPA synthase</shortName>
    </alternativeName>
</protein>
<keyword evidence="8 10" id="KW-0594">Phospholipid biosynthesis</keyword>
<proteinExistence type="inferred from homology"/>
<comment type="similarity">
    <text evidence="10">Belongs to the PlsY family.</text>
</comment>
<comment type="pathway">
    <text evidence="10">Lipid metabolism; phospholipid metabolism.</text>
</comment>